<accession>A0AAW1Y4L9</accession>
<organism evidence="1 2">
    <name type="scientific">Rubus argutus</name>
    <name type="common">Southern blackberry</name>
    <dbReference type="NCBI Taxonomy" id="59490"/>
    <lineage>
        <taxon>Eukaryota</taxon>
        <taxon>Viridiplantae</taxon>
        <taxon>Streptophyta</taxon>
        <taxon>Embryophyta</taxon>
        <taxon>Tracheophyta</taxon>
        <taxon>Spermatophyta</taxon>
        <taxon>Magnoliopsida</taxon>
        <taxon>eudicotyledons</taxon>
        <taxon>Gunneridae</taxon>
        <taxon>Pentapetalae</taxon>
        <taxon>rosids</taxon>
        <taxon>fabids</taxon>
        <taxon>Rosales</taxon>
        <taxon>Rosaceae</taxon>
        <taxon>Rosoideae</taxon>
        <taxon>Rosoideae incertae sedis</taxon>
        <taxon>Rubus</taxon>
    </lineage>
</organism>
<dbReference type="EMBL" id="JBEDUW010000002">
    <property type="protein sequence ID" value="KAK9944048.1"/>
    <property type="molecule type" value="Genomic_DNA"/>
</dbReference>
<keyword evidence="2" id="KW-1185">Reference proteome</keyword>
<dbReference type="PANTHER" id="PTHR31723:SF10">
    <property type="entry name" value="PATHOGEN-RELATED PROTEIN"/>
    <property type="match status" value="1"/>
</dbReference>
<dbReference type="AlphaFoldDB" id="A0AAW1Y4L9"/>
<proteinExistence type="predicted"/>
<dbReference type="SUPFAM" id="SSF54427">
    <property type="entry name" value="NTF2-like"/>
    <property type="match status" value="1"/>
</dbReference>
<evidence type="ECO:0000313" key="1">
    <source>
        <dbReference type="EMBL" id="KAK9944048.1"/>
    </source>
</evidence>
<gene>
    <name evidence="1" type="ORF">M0R45_009633</name>
</gene>
<reference evidence="1 2" key="1">
    <citation type="journal article" date="2023" name="G3 (Bethesda)">
        <title>A chromosome-length genome assembly and annotation of blackberry (Rubus argutus, cv. 'Hillquist').</title>
        <authorList>
            <person name="Bruna T."/>
            <person name="Aryal R."/>
            <person name="Dudchenko O."/>
            <person name="Sargent D.J."/>
            <person name="Mead D."/>
            <person name="Buti M."/>
            <person name="Cavallini A."/>
            <person name="Hytonen T."/>
            <person name="Andres J."/>
            <person name="Pham M."/>
            <person name="Weisz D."/>
            <person name="Mascagni F."/>
            <person name="Usai G."/>
            <person name="Natali L."/>
            <person name="Bassil N."/>
            <person name="Fernandez G.E."/>
            <person name="Lomsadze A."/>
            <person name="Armour M."/>
            <person name="Olukolu B."/>
            <person name="Poorten T."/>
            <person name="Britton C."/>
            <person name="Davik J."/>
            <person name="Ashrafi H."/>
            <person name="Aiden E.L."/>
            <person name="Borodovsky M."/>
            <person name="Worthington M."/>
        </authorList>
    </citation>
    <scope>NUCLEOTIDE SEQUENCE [LARGE SCALE GENOMIC DNA]</scope>
    <source>
        <strain evidence="1">PI 553951</strain>
    </source>
</reference>
<dbReference type="InterPro" id="IPR053218">
    <property type="entry name" value="Pathogen-related_defense"/>
</dbReference>
<protein>
    <recommendedName>
        <fullName evidence="3">Pathogen-related protein</fullName>
    </recommendedName>
</protein>
<dbReference type="Gene3D" id="3.10.450.50">
    <property type="match status" value="1"/>
</dbReference>
<dbReference type="InterPro" id="IPR032710">
    <property type="entry name" value="NTF2-like_dom_sf"/>
</dbReference>
<sequence length="238" mass="27004">MSTSHMEASGIVQQDKYRSYMYENIQWRSGAPPNYDIVNKLFEEGRTKIWPPGSLEEKVQNLLKTYEMEIVHKAPEDFKTIDPKKFTFSINGREGLTMEGIKKMGGVYNADLQSSLPEKFQIYKPAEETAESSEKLFTTTFPRGFAIEVLEVYSGPPVIAYKFRHWSYMEGPFKGYAPTGELVQLFGIAIFSVDEHMRIVKVEFFYDPAELIGGLTKGDKIENYGGHGATTSLCPVLH</sequence>
<dbReference type="Proteomes" id="UP001457282">
    <property type="component" value="Unassembled WGS sequence"/>
</dbReference>
<evidence type="ECO:0008006" key="3">
    <source>
        <dbReference type="Google" id="ProtNLM"/>
    </source>
</evidence>
<dbReference type="PANTHER" id="PTHR31723">
    <property type="entry name" value="PATHOGENESIS-RELATED FAMILY PROTEIN"/>
    <property type="match status" value="1"/>
</dbReference>
<name>A0AAW1Y4L9_RUBAR</name>
<evidence type="ECO:0000313" key="2">
    <source>
        <dbReference type="Proteomes" id="UP001457282"/>
    </source>
</evidence>
<comment type="caution">
    <text evidence="1">The sequence shown here is derived from an EMBL/GenBank/DDBJ whole genome shotgun (WGS) entry which is preliminary data.</text>
</comment>